<evidence type="ECO:0000256" key="3">
    <source>
        <dbReference type="ARBA" id="ARBA00022989"/>
    </source>
</evidence>
<proteinExistence type="inferred from homology"/>
<dbReference type="EMBL" id="CAJRGZ010000021">
    <property type="protein sequence ID" value="CAG5169356.1"/>
    <property type="molecule type" value="Genomic_DNA"/>
</dbReference>
<evidence type="ECO:0000259" key="8">
    <source>
        <dbReference type="Pfam" id="PF20684"/>
    </source>
</evidence>
<reference evidence="9" key="1">
    <citation type="submission" date="2021-05" db="EMBL/GenBank/DDBJ databases">
        <authorList>
            <person name="Stam R."/>
        </authorList>
    </citation>
    <scope>NUCLEOTIDE SEQUENCE</scope>
    <source>
        <strain evidence="9">CS162</strain>
    </source>
</reference>
<feature type="region of interest" description="Disordered" evidence="6">
    <location>
        <begin position="141"/>
        <end position="172"/>
    </location>
</feature>
<evidence type="ECO:0000256" key="2">
    <source>
        <dbReference type="ARBA" id="ARBA00022692"/>
    </source>
</evidence>
<feature type="transmembrane region" description="Helical" evidence="7">
    <location>
        <begin position="52"/>
        <end position="75"/>
    </location>
</feature>
<sequence>MLKLQITSKKKVTLVLAYGLGLLALACSIIRLRNIVHFNGEGDFTYVASMVPVWGAVECNAGIVCASFPFILPLIKWMSGSVVASASGSCPNPISGAGHELRRTDKKSWQMNSTRLSDWHRMPSESTENIRNDHEFVFESPEETMRSDKEHVGKLVEQRELQKDEERDLYLG</sequence>
<evidence type="ECO:0000256" key="7">
    <source>
        <dbReference type="SAM" id="Phobius"/>
    </source>
</evidence>
<dbReference type="InterPro" id="IPR049326">
    <property type="entry name" value="Rhodopsin_dom_fungi"/>
</dbReference>
<evidence type="ECO:0000256" key="4">
    <source>
        <dbReference type="ARBA" id="ARBA00023136"/>
    </source>
</evidence>
<dbReference type="GeneID" id="67018988"/>
<evidence type="ECO:0000256" key="1">
    <source>
        <dbReference type="ARBA" id="ARBA00004141"/>
    </source>
</evidence>
<keyword evidence="3 7" id="KW-1133">Transmembrane helix</keyword>
<evidence type="ECO:0000313" key="10">
    <source>
        <dbReference type="Proteomes" id="UP000676310"/>
    </source>
</evidence>
<comment type="similarity">
    <text evidence="5">Belongs to the SAT4 family.</text>
</comment>
<dbReference type="PANTHER" id="PTHR33048:SF47">
    <property type="entry name" value="INTEGRAL MEMBRANE PROTEIN-RELATED"/>
    <property type="match status" value="1"/>
</dbReference>
<dbReference type="GO" id="GO:0016020">
    <property type="term" value="C:membrane"/>
    <property type="evidence" value="ECO:0007669"/>
    <property type="project" value="UniProtKB-SubCell"/>
</dbReference>
<dbReference type="PROSITE" id="PS51257">
    <property type="entry name" value="PROKAR_LIPOPROTEIN"/>
    <property type="match status" value="1"/>
</dbReference>
<evidence type="ECO:0000256" key="5">
    <source>
        <dbReference type="ARBA" id="ARBA00038359"/>
    </source>
</evidence>
<organism evidence="9 10">
    <name type="scientific">Alternaria atra</name>
    <dbReference type="NCBI Taxonomy" id="119953"/>
    <lineage>
        <taxon>Eukaryota</taxon>
        <taxon>Fungi</taxon>
        <taxon>Dikarya</taxon>
        <taxon>Ascomycota</taxon>
        <taxon>Pezizomycotina</taxon>
        <taxon>Dothideomycetes</taxon>
        <taxon>Pleosporomycetidae</taxon>
        <taxon>Pleosporales</taxon>
        <taxon>Pleosporineae</taxon>
        <taxon>Pleosporaceae</taxon>
        <taxon>Alternaria</taxon>
        <taxon>Alternaria sect. Ulocladioides</taxon>
    </lineage>
</organism>
<feature type="transmembrane region" description="Helical" evidence="7">
    <location>
        <begin position="12"/>
        <end position="32"/>
    </location>
</feature>
<evidence type="ECO:0000313" key="9">
    <source>
        <dbReference type="EMBL" id="CAG5169356.1"/>
    </source>
</evidence>
<accession>A0A8J2N790</accession>
<keyword evidence="10" id="KW-1185">Reference proteome</keyword>
<dbReference type="PANTHER" id="PTHR33048">
    <property type="entry name" value="PTH11-LIKE INTEGRAL MEMBRANE PROTEIN (AFU_ORTHOLOGUE AFUA_5G11245)"/>
    <property type="match status" value="1"/>
</dbReference>
<keyword evidence="2 7" id="KW-0812">Transmembrane</keyword>
<name>A0A8J2N790_9PLEO</name>
<gene>
    <name evidence="9" type="ORF">ALTATR162_LOCUS7032</name>
</gene>
<protein>
    <recommendedName>
        <fullName evidence="8">Rhodopsin domain-containing protein</fullName>
    </recommendedName>
</protein>
<dbReference type="Proteomes" id="UP000676310">
    <property type="component" value="Unassembled WGS sequence"/>
</dbReference>
<comment type="subcellular location">
    <subcellularLocation>
        <location evidence="1">Membrane</location>
        <topology evidence="1">Multi-pass membrane protein</topology>
    </subcellularLocation>
</comment>
<feature type="domain" description="Rhodopsin" evidence="8">
    <location>
        <begin position="2"/>
        <end position="76"/>
    </location>
</feature>
<dbReference type="InterPro" id="IPR052337">
    <property type="entry name" value="SAT4-like"/>
</dbReference>
<dbReference type="OrthoDB" id="5329176at2759"/>
<comment type="caution">
    <text evidence="9">The sequence shown here is derived from an EMBL/GenBank/DDBJ whole genome shotgun (WGS) entry which is preliminary data.</text>
</comment>
<dbReference type="Pfam" id="PF20684">
    <property type="entry name" value="Fung_rhodopsin"/>
    <property type="match status" value="1"/>
</dbReference>
<keyword evidence="4 7" id="KW-0472">Membrane</keyword>
<evidence type="ECO:0000256" key="6">
    <source>
        <dbReference type="SAM" id="MobiDB-lite"/>
    </source>
</evidence>
<dbReference type="RefSeq" id="XP_043170593.1">
    <property type="nucleotide sequence ID" value="XM_043314658.1"/>
</dbReference>
<dbReference type="AlphaFoldDB" id="A0A8J2N790"/>